<keyword evidence="3" id="KW-1185">Reference proteome</keyword>
<dbReference type="Gene3D" id="3.40.50.150">
    <property type="entry name" value="Vaccinia Virus protein VP39"/>
    <property type="match status" value="1"/>
</dbReference>
<evidence type="ECO:0000313" key="2">
    <source>
        <dbReference type="EMBL" id="TWT32712.1"/>
    </source>
</evidence>
<comment type="caution">
    <text evidence="2">The sequence shown here is derived from an EMBL/GenBank/DDBJ whole genome shotgun (WGS) entry which is preliminary data.</text>
</comment>
<dbReference type="OrthoDB" id="9811589at2"/>
<feature type="domain" description="Methyltransferase" evidence="1">
    <location>
        <begin position="49"/>
        <end position="144"/>
    </location>
</feature>
<name>A0A5C5V4P9_9BACT</name>
<dbReference type="PANTHER" id="PTHR43464">
    <property type="entry name" value="METHYLTRANSFERASE"/>
    <property type="match status" value="1"/>
</dbReference>
<gene>
    <name evidence="2" type="primary">tylM1</name>
    <name evidence="2" type="ORF">Enr8_25180</name>
</gene>
<dbReference type="InterPro" id="IPR041698">
    <property type="entry name" value="Methyltransf_25"/>
</dbReference>
<dbReference type="EC" id="2.1.1.235" evidence="2"/>
<sequence>MTTSTSSSSADCYDYPQYWDLAFRDETLFEADFVESAADKYAIVPVKSILEPGCGGGRLMVELAKRGYQVSGFDLSEPSVRYVQQRLKRRKLPGDVFVGDMTDFTLPKPIDCVVNFVNTFRHLTTEAAALSHLQQVAAALRPGGLFLLGFHLIPLDADPDCTERSTAKHGQTKVTLTLRVVDFNRRRRLERIRFNLRVKSGRRDLKLKSEYDYRLYTRTQFLKLLEKVPQLQLCETFDFNYDIDEPVPLDDELSDAVFVLRKRAS</sequence>
<proteinExistence type="predicted"/>
<dbReference type="CDD" id="cd02440">
    <property type="entry name" value="AdoMet_MTases"/>
    <property type="match status" value="1"/>
</dbReference>
<evidence type="ECO:0000313" key="3">
    <source>
        <dbReference type="Proteomes" id="UP000318878"/>
    </source>
</evidence>
<dbReference type="Pfam" id="PF13649">
    <property type="entry name" value="Methyltransf_25"/>
    <property type="match status" value="1"/>
</dbReference>
<dbReference type="RefSeq" id="WP_146431956.1">
    <property type="nucleotide sequence ID" value="NZ_SJPF01000003.1"/>
</dbReference>
<dbReference type="PANTHER" id="PTHR43464:SF23">
    <property type="entry name" value="JUVENILE HORMONE ACID O-METHYLTRANSFERASE"/>
    <property type="match status" value="1"/>
</dbReference>
<dbReference type="Proteomes" id="UP000318878">
    <property type="component" value="Unassembled WGS sequence"/>
</dbReference>
<dbReference type="InterPro" id="IPR029063">
    <property type="entry name" value="SAM-dependent_MTases_sf"/>
</dbReference>
<dbReference type="GO" id="GO:0010420">
    <property type="term" value="F:polyprenyldihydroxybenzoate methyltransferase activity"/>
    <property type="evidence" value="ECO:0007669"/>
    <property type="project" value="TreeGrafter"/>
</dbReference>
<protein>
    <submittedName>
        <fullName evidence="2">dTDP-3-amino-3,6-dideoxy-alpha-D-glucopyranose N,N-dimethyltransferase</fullName>
        <ecNumber evidence="2">2.1.1.235</ecNumber>
    </submittedName>
</protein>
<evidence type="ECO:0000259" key="1">
    <source>
        <dbReference type="Pfam" id="PF13649"/>
    </source>
</evidence>
<dbReference type="GO" id="GO:0032259">
    <property type="term" value="P:methylation"/>
    <property type="evidence" value="ECO:0007669"/>
    <property type="project" value="UniProtKB-KW"/>
</dbReference>
<dbReference type="SUPFAM" id="SSF53335">
    <property type="entry name" value="S-adenosyl-L-methionine-dependent methyltransferases"/>
    <property type="match status" value="1"/>
</dbReference>
<accession>A0A5C5V4P9</accession>
<dbReference type="EMBL" id="SJPF01000003">
    <property type="protein sequence ID" value="TWT32712.1"/>
    <property type="molecule type" value="Genomic_DNA"/>
</dbReference>
<keyword evidence="2" id="KW-0489">Methyltransferase</keyword>
<dbReference type="Gene3D" id="2.20.25.110">
    <property type="entry name" value="S-adenosyl-L-methionine-dependent methyltransferases"/>
    <property type="match status" value="1"/>
</dbReference>
<organism evidence="2 3">
    <name type="scientific">Blastopirellula retiformator</name>
    <dbReference type="NCBI Taxonomy" id="2527970"/>
    <lineage>
        <taxon>Bacteria</taxon>
        <taxon>Pseudomonadati</taxon>
        <taxon>Planctomycetota</taxon>
        <taxon>Planctomycetia</taxon>
        <taxon>Pirellulales</taxon>
        <taxon>Pirellulaceae</taxon>
        <taxon>Blastopirellula</taxon>
    </lineage>
</organism>
<reference evidence="2 3" key="1">
    <citation type="submission" date="2019-02" db="EMBL/GenBank/DDBJ databases">
        <title>Deep-cultivation of Planctomycetes and their phenomic and genomic characterization uncovers novel biology.</title>
        <authorList>
            <person name="Wiegand S."/>
            <person name="Jogler M."/>
            <person name="Boedeker C."/>
            <person name="Pinto D."/>
            <person name="Vollmers J."/>
            <person name="Rivas-Marin E."/>
            <person name="Kohn T."/>
            <person name="Peeters S.H."/>
            <person name="Heuer A."/>
            <person name="Rast P."/>
            <person name="Oberbeckmann S."/>
            <person name="Bunk B."/>
            <person name="Jeske O."/>
            <person name="Meyerdierks A."/>
            <person name="Storesund J.E."/>
            <person name="Kallscheuer N."/>
            <person name="Luecker S."/>
            <person name="Lage O.M."/>
            <person name="Pohl T."/>
            <person name="Merkel B.J."/>
            <person name="Hornburger P."/>
            <person name="Mueller R.-W."/>
            <person name="Bruemmer F."/>
            <person name="Labrenz M."/>
            <person name="Spormann A.M."/>
            <person name="Op Den Camp H."/>
            <person name="Overmann J."/>
            <person name="Amann R."/>
            <person name="Jetten M.S.M."/>
            <person name="Mascher T."/>
            <person name="Medema M.H."/>
            <person name="Devos D.P."/>
            <person name="Kaster A.-K."/>
            <person name="Ovreas L."/>
            <person name="Rohde M."/>
            <person name="Galperin M.Y."/>
            <person name="Jogler C."/>
        </authorList>
    </citation>
    <scope>NUCLEOTIDE SEQUENCE [LARGE SCALE GENOMIC DNA]</scope>
    <source>
        <strain evidence="2 3">Enr8</strain>
    </source>
</reference>
<dbReference type="AlphaFoldDB" id="A0A5C5V4P9"/>
<keyword evidence="2" id="KW-0808">Transferase</keyword>